<evidence type="ECO:0000313" key="9">
    <source>
        <dbReference type="EMBL" id="WSD12191.1"/>
    </source>
</evidence>
<evidence type="ECO:0000256" key="2">
    <source>
        <dbReference type="ARBA" id="ARBA00009347"/>
    </source>
</evidence>
<dbReference type="PANTHER" id="PTHR43884:SF12">
    <property type="entry name" value="ISOVALERYL-COA DEHYDROGENASE, MITOCHONDRIAL-RELATED"/>
    <property type="match status" value="1"/>
</dbReference>
<feature type="domain" description="Acyl-CoA dehydrogenase/oxidase C-terminal" evidence="6">
    <location>
        <begin position="230"/>
        <end position="378"/>
    </location>
</feature>
<dbReference type="InterPro" id="IPR009075">
    <property type="entry name" value="AcylCo_DH/oxidase_C"/>
</dbReference>
<dbReference type="EMBL" id="CP109135">
    <property type="protein sequence ID" value="WSD12191.1"/>
    <property type="molecule type" value="Genomic_DNA"/>
</dbReference>
<dbReference type="Pfam" id="PF02771">
    <property type="entry name" value="Acyl-CoA_dh_N"/>
    <property type="match status" value="1"/>
</dbReference>
<dbReference type="PROSITE" id="PS00073">
    <property type="entry name" value="ACYL_COA_DH_2"/>
    <property type="match status" value="1"/>
</dbReference>
<keyword evidence="5" id="KW-0560">Oxidoreductase</keyword>
<dbReference type="InterPro" id="IPR046373">
    <property type="entry name" value="Acyl-CoA_Oxase/DH_mid-dom_sf"/>
</dbReference>
<evidence type="ECO:0000259" key="8">
    <source>
        <dbReference type="Pfam" id="PF02771"/>
    </source>
</evidence>
<protein>
    <submittedName>
        <fullName evidence="9">Acyl-CoA dehydrogenase family protein</fullName>
    </submittedName>
</protein>
<proteinExistence type="inferred from homology"/>
<dbReference type="InterPro" id="IPR006091">
    <property type="entry name" value="Acyl-CoA_Oxase/DH_mid-dom"/>
</dbReference>
<evidence type="ECO:0000256" key="3">
    <source>
        <dbReference type="ARBA" id="ARBA00022630"/>
    </source>
</evidence>
<dbReference type="Gene3D" id="1.10.540.10">
    <property type="entry name" value="Acyl-CoA dehydrogenase/oxidase, N-terminal domain"/>
    <property type="match status" value="1"/>
</dbReference>
<dbReference type="InterPro" id="IPR006089">
    <property type="entry name" value="Acyl-CoA_DH_CS"/>
</dbReference>
<comment type="similarity">
    <text evidence="2 5">Belongs to the acyl-CoA dehydrogenase family.</text>
</comment>
<dbReference type="Pfam" id="PF00441">
    <property type="entry name" value="Acyl-CoA_dh_1"/>
    <property type="match status" value="1"/>
</dbReference>
<dbReference type="InterPro" id="IPR036250">
    <property type="entry name" value="AcylCo_DH-like_C"/>
</dbReference>
<evidence type="ECO:0000256" key="1">
    <source>
        <dbReference type="ARBA" id="ARBA00001974"/>
    </source>
</evidence>
<evidence type="ECO:0000313" key="10">
    <source>
        <dbReference type="Proteomes" id="UP001340816"/>
    </source>
</evidence>
<dbReference type="PIRSF" id="PIRSF016578">
    <property type="entry name" value="HsaA"/>
    <property type="match status" value="1"/>
</dbReference>
<accession>A0ABZ1H3U1</accession>
<evidence type="ECO:0000259" key="7">
    <source>
        <dbReference type="Pfam" id="PF02770"/>
    </source>
</evidence>
<dbReference type="InterPro" id="IPR037069">
    <property type="entry name" value="AcylCoA_DH/ox_N_sf"/>
</dbReference>
<evidence type="ECO:0000256" key="4">
    <source>
        <dbReference type="ARBA" id="ARBA00022827"/>
    </source>
</evidence>
<comment type="cofactor">
    <cofactor evidence="1 5">
        <name>FAD</name>
        <dbReference type="ChEBI" id="CHEBI:57692"/>
    </cofactor>
</comment>
<sequence>MKVERELPSREAYDLLELVTDIADKELEPRVTEFEDKGRFPREVFGLLGEVGLLTLPFGEDIGGGGQPYTVYLQVLEEIAARWAAVAVGMSVHTLSCHPVTTFGTEAQRAELLPRMLSGEALGAYSLSEAHAGSDPGALRASAARAPHGWTARGTKAWVTHGGQADFYTVFLRTSPDADRGISCFHVDADTAGLVAGTPERKMGLRSSTTAELCFEDAVIPGDRLVGAPGQGLQIALSALDAGRLGIAAVAVGIAQAALDYAVEYARERQTFGRPVIAHQGVGFLLADMAARTEAARATYLVAARRKDNGQPYTRQASVAKLIATDTAMAVTTDAVQVLGGAGYTLDHPVERFMREAKITQIFEGTNQIQRLVISRQLASPAR</sequence>
<dbReference type="SUPFAM" id="SSF47203">
    <property type="entry name" value="Acyl-CoA dehydrogenase C-terminal domain-like"/>
    <property type="match status" value="1"/>
</dbReference>
<dbReference type="Gene3D" id="2.40.110.10">
    <property type="entry name" value="Butyryl-CoA Dehydrogenase, subunit A, domain 2"/>
    <property type="match status" value="1"/>
</dbReference>
<keyword evidence="4 5" id="KW-0274">FAD</keyword>
<reference evidence="9 10" key="1">
    <citation type="submission" date="2022-10" db="EMBL/GenBank/DDBJ databases">
        <title>The complete genomes of actinobacterial strains from the NBC collection.</title>
        <authorList>
            <person name="Joergensen T.S."/>
            <person name="Alvarez Arevalo M."/>
            <person name="Sterndorff E.B."/>
            <person name="Faurdal D."/>
            <person name="Vuksanovic O."/>
            <person name="Mourched A.-S."/>
            <person name="Charusanti P."/>
            <person name="Shaw S."/>
            <person name="Blin K."/>
            <person name="Weber T."/>
        </authorList>
    </citation>
    <scope>NUCLEOTIDE SEQUENCE [LARGE SCALE GENOMIC DNA]</scope>
    <source>
        <strain evidence="9 10">NBC 01752</strain>
    </source>
</reference>
<feature type="domain" description="Acyl-CoA dehydrogenase/oxidase N-terminal" evidence="8">
    <location>
        <begin position="12"/>
        <end position="120"/>
    </location>
</feature>
<gene>
    <name evidence="9" type="ORF">OHB35_02645</name>
</gene>
<dbReference type="InterPro" id="IPR013786">
    <property type="entry name" value="AcylCoA_DH/ox_N"/>
</dbReference>
<name>A0ABZ1H3U1_STRPH</name>
<dbReference type="RefSeq" id="WP_326726688.1">
    <property type="nucleotide sequence ID" value="NZ_CP108134.1"/>
</dbReference>
<keyword evidence="10" id="KW-1185">Reference proteome</keyword>
<dbReference type="SUPFAM" id="SSF56645">
    <property type="entry name" value="Acyl-CoA dehydrogenase NM domain-like"/>
    <property type="match status" value="1"/>
</dbReference>
<keyword evidence="3 5" id="KW-0285">Flavoprotein</keyword>
<dbReference type="Pfam" id="PF02770">
    <property type="entry name" value="Acyl-CoA_dh_M"/>
    <property type="match status" value="1"/>
</dbReference>
<dbReference type="Gene3D" id="1.20.140.10">
    <property type="entry name" value="Butyryl-CoA Dehydrogenase, subunit A, domain 3"/>
    <property type="match status" value="1"/>
</dbReference>
<organism evidence="9 10">
    <name type="scientific">Streptomyces phaeochromogenes</name>
    <dbReference type="NCBI Taxonomy" id="1923"/>
    <lineage>
        <taxon>Bacteria</taxon>
        <taxon>Bacillati</taxon>
        <taxon>Actinomycetota</taxon>
        <taxon>Actinomycetes</taxon>
        <taxon>Kitasatosporales</taxon>
        <taxon>Streptomycetaceae</taxon>
        <taxon>Streptomyces</taxon>
        <taxon>Streptomyces phaeochromogenes group</taxon>
    </lineage>
</organism>
<dbReference type="PANTHER" id="PTHR43884">
    <property type="entry name" value="ACYL-COA DEHYDROGENASE"/>
    <property type="match status" value="1"/>
</dbReference>
<evidence type="ECO:0000259" key="6">
    <source>
        <dbReference type="Pfam" id="PF00441"/>
    </source>
</evidence>
<dbReference type="InterPro" id="IPR009100">
    <property type="entry name" value="AcylCoA_DH/oxidase_NM_dom_sf"/>
</dbReference>
<feature type="domain" description="Acyl-CoA oxidase/dehydrogenase middle" evidence="7">
    <location>
        <begin position="124"/>
        <end position="217"/>
    </location>
</feature>
<evidence type="ECO:0000256" key="5">
    <source>
        <dbReference type="RuleBase" id="RU362125"/>
    </source>
</evidence>
<dbReference type="Proteomes" id="UP001340816">
    <property type="component" value="Chromosome"/>
</dbReference>